<dbReference type="Gene3D" id="3.40.50.2000">
    <property type="entry name" value="Glycogen Phosphorylase B"/>
    <property type="match status" value="2"/>
</dbReference>
<accession>A0AB32V4A8</accession>
<reference evidence="8" key="2">
    <citation type="submission" date="2025-08" db="UniProtKB">
        <authorList>
            <consortium name="RefSeq"/>
        </authorList>
    </citation>
    <scope>IDENTIFICATION</scope>
</reference>
<keyword evidence="2 4" id="KW-0328">Glycosyltransferase</keyword>
<dbReference type="InterPro" id="IPR035595">
    <property type="entry name" value="UDP_glycos_trans_CS"/>
</dbReference>
<evidence type="ECO:0000256" key="3">
    <source>
        <dbReference type="ARBA" id="ARBA00022679"/>
    </source>
</evidence>
<feature type="domain" description="Glycosyltransferase N-terminal" evidence="6">
    <location>
        <begin position="13"/>
        <end position="262"/>
    </location>
</feature>
<proteinExistence type="inferred from homology"/>
<reference evidence="7" key="1">
    <citation type="journal article" date="1997" name="Nucleic Acids Res.">
        <title>tRNAscan-SE: a program for improved detection of transfer RNA genes in genomic sequence.</title>
        <authorList>
            <person name="Lowe T.M."/>
            <person name="Eddy S.R."/>
        </authorList>
    </citation>
    <scope>NUCLEOTIDE SEQUENCE [LARGE SCALE GENOMIC DNA]</scope>
    <source>
        <strain evidence="7">r\B97-61/B2</strain>
    </source>
</reference>
<evidence type="ECO:0000256" key="2">
    <source>
        <dbReference type="ARBA" id="ARBA00022676"/>
    </source>
</evidence>
<sequence length="526" mass="58833">MSERSLGSSSEHIVMLPMMAQGHLIPFLALARKIHQRTGFNITIASTPLNIQYLRSTIYKDSTPATECCGIHLAELIPFGSVVDQSKLPIPDRNAENLPLDQMEELFSLMITLQAPFHRLLSDIKEKEGRPPLCTISDIFMGWAVEVAKSVGTINITFTTTGAYGGLAYFSLWLNLPHLRADSEEFTIPGLPDRCRFHISQFHKFVRMADGSDPWSRFLQPQISQTFQSFGYLCHTAEEVEPLALEWLRNYIKLPIWAIGPLLPPVMLNKSPYSGSSMSKHRAGKQPGISLERCIEWLDLHCPDSVLYVSFGSQNTISPSQMMELAKGLEESRNPFIWVIRPPFGFDMKGEFKAEWLPEGFEERMSESKQGLLVRKWAPQVEILLHKSTGAFLSHCGWNSVLESLSQEVPIIGWPLAGEQPFNSKMLVEEMGVSVELTRGHDSTIEAKEAKKVIEMVMNKKGKGGEMRKKAVEIAEKIRAAVTEEGERKGSSITALDDFISAVLTKRFTSSLAANHSQGTSLILCH</sequence>
<dbReference type="PANTHER" id="PTHR48047">
    <property type="entry name" value="GLYCOSYLTRANSFERASE"/>
    <property type="match status" value="1"/>
</dbReference>
<name>A0AB32V4A8_THECC</name>
<dbReference type="Gramene" id="Tc05v2_t016090.1">
    <property type="protein sequence ID" value="Tc05v2_p016090.1"/>
    <property type="gene ID" value="Tc05v2_g016090"/>
</dbReference>
<keyword evidence="3 4" id="KW-0808">Transferase</keyword>
<dbReference type="Proteomes" id="UP000694886">
    <property type="component" value="Chromosome 5"/>
</dbReference>
<dbReference type="EC" id="2.4.1.-" evidence="5"/>
<evidence type="ECO:0000313" key="7">
    <source>
        <dbReference type="Proteomes" id="UP000694886"/>
    </source>
</evidence>
<dbReference type="InterPro" id="IPR002213">
    <property type="entry name" value="UDP_glucos_trans"/>
</dbReference>
<evidence type="ECO:0000256" key="1">
    <source>
        <dbReference type="ARBA" id="ARBA00009995"/>
    </source>
</evidence>
<organism evidence="7 8">
    <name type="scientific">Theobroma cacao</name>
    <name type="common">Cacao</name>
    <name type="synonym">Cocoa</name>
    <dbReference type="NCBI Taxonomy" id="3641"/>
    <lineage>
        <taxon>Eukaryota</taxon>
        <taxon>Viridiplantae</taxon>
        <taxon>Streptophyta</taxon>
        <taxon>Embryophyta</taxon>
        <taxon>Tracheophyta</taxon>
        <taxon>Spermatophyta</taxon>
        <taxon>Magnoliopsida</taxon>
        <taxon>eudicotyledons</taxon>
        <taxon>Gunneridae</taxon>
        <taxon>Pentapetalae</taxon>
        <taxon>rosids</taxon>
        <taxon>malvids</taxon>
        <taxon>Malvales</taxon>
        <taxon>Malvaceae</taxon>
        <taxon>Byttnerioideae</taxon>
        <taxon>Theobroma</taxon>
    </lineage>
</organism>
<dbReference type="FunFam" id="3.40.50.2000:FF:000103">
    <property type="entry name" value="Glycosyltransferase"/>
    <property type="match status" value="1"/>
</dbReference>
<dbReference type="GeneID" id="18599313"/>
<evidence type="ECO:0000259" key="6">
    <source>
        <dbReference type="Pfam" id="PF26168"/>
    </source>
</evidence>
<dbReference type="GO" id="GO:0008194">
    <property type="term" value="F:UDP-glycosyltransferase activity"/>
    <property type="evidence" value="ECO:0007669"/>
    <property type="project" value="InterPro"/>
</dbReference>
<dbReference type="Pfam" id="PF26168">
    <property type="entry name" value="Glyco_transf_N"/>
    <property type="match status" value="1"/>
</dbReference>
<dbReference type="InterPro" id="IPR058980">
    <property type="entry name" value="Glyco_transf_N"/>
</dbReference>
<gene>
    <name evidence="8" type="primary">LOC18599313</name>
</gene>
<evidence type="ECO:0000256" key="5">
    <source>
        <dbReference type="RuleBase" id="RU362057"/>
    </source>
</evidence>
<dbReference type="PANTHER" id="PTHR48047:SF107">
    <property type="entry name" value="UDP-GLYCOSYLTRANSFERASE 92A1-LIKE"/>
    <property type="match status" value="1"/>
</dbReference>
<evidence type="ECO:0000256" key="4">
    <source>
        <dbReference type="RuleBase" id="RU003718"/>
    </source>
</evidence>
<comment type="similarity">
    <text evidence="1 4">Belongs to the UDP-glycosyltransferase family.</text>
</comment>
<dbReference type="KEGG" id="tcc:18599313"/>
<dbReference type="FunFam" id="3.40.50.2000:FF:000064">
    <property type="entry name" value="Glycosyltransferase"/>
    <property type="match status" value="1"/>
</dbReference>
<dbReference type="AlphaFoldDB" id="A0AB32V4A8"/>
<evidence type="ECO:0000313" key="8">
    <source>
        <dbReference type="RefSeq" id="XP_007029298.2"/>
    </source>
</evidence>
<dbReference type="PROSITE" id="PS00375">
    <property type="entry name" value="UDPGT"/>
    <property type="match status" value="1"/>
</dbReference>
<dbReference type="Pfam" id="PF00201">
    <property type="entry name" value="UDPGT"/>
    <property type="match status" value="1"/>
</dbReference>
<dbReference type="SUPFAM" id="SSF53756">
    <property type="entry name" value="UDP-Glycosyltransferase/glycogen phosphorylase"/>
    <property type="match status" value="1"/>
</dbReference>
<dbReference type="RefSeq" id="XP_007029298.2">
    <property type="nucleotide sequence ID" value="XM_007029236.2"/>
</dbReference>
<protein>
    <recommendedName>
        <fullName evidence="5">Glycosyltransferase</fullName>
        <ecNumber evidence="5">2.4.1.-</ecNumber>
    </recommendedName>
</protein>
<dbReference type="CDD" id="cd03784">
    <property type="entry name" value="GT1_Gtf-like"/>
    <property type="match status" value="1"/>
</dbReference>